<evidence type="ECO:0000259" key="1">
    <source>
        <dbReference type="PROSITE" id="PS50404"/>
    </source>
</evidence>
<feature type="domain" description="GST N-terminal" evidence="1">
    <location>
        <begin position="107"/>
        <end position="198"/>
    </location>
</feature>
<dbReference type="Gene3D" id="3.40.30.10">
    <property type="entry name" value="Glutaredoxin"/>
    <property type="match status" value="1"/>
</dbReference>
<evidence type="ECO:0000313" key="3">
    <source>
        <dbReference type="Proteomes" id="UP000243015"/>
    </source>
</evidence>
<protein>
    <recommendedName>
        <fullName evidence="1">GST N-terminal domain-containing protein</fullName>
    </recommendedName>
</protein>
<dbReference type="SUPFAM" id="SSF52833">
    <property type="entry name" value="Thioredoxin-like"/>
    <property type="match status" value="1"/>
</dbReference>
<accession>A0A178F654</accession>
<dbReference type="Proteomes" id="UP000243015">
    <property type="component" value="Unassembled WGS sequence"/>
</dbReference>
<dbReference type="Gene3D" id="1.20.1050.10">
    <property type="match status" value="1"/>
</dbReference>
<name>A0A178F654_TRIRU</name>
<dbReference type="PROSITE" id="PS50404">
    <property type="entry name" value="GST_NTER"/>
    <property type="match status" value="1"/>
</dbReference>
<comment type="caution">
    <text evidence="2">The sequence shown here is derived from an EMBL/GenBank/DDBJ whole genome shotgun (WGS) entry which is preliminary data.</text>
</comment>
<sequence>MREFPALQCLQSNAEVHPTHTCAPVEDERLVVTLPNSPAKGGRIYSSTASSKRRDNRLKRLHGGPRYCSPVVILHLHQATCKGETSIDLLPAMSSNSQPIVFYDIAMRPPVEKNCCSPNPWKARLALNFKAVPYTTKWVPLPDVAKVRSGLKVPAVRKFADGSDFYTLPIIQDPATNSAVGDSYDIAVYLQKTYPDSGAGDLFPDQKLDYTFTPDSEIAVPLSEVPQSGFIEYAKFNVNVDAAFSTHVQLSTQEFPFDPATAEISKAEFVRRAGVSSWDDFALVGEAREKVKEGLRKTLGELAKLFLRDNSGPFIMGTRATYADLIVGAWLRMMRATLPSSEWEELRSWHDGIFAKLHDALDVYAEVK</sequence>
<dbReference type="VEuPathDB" id="FungiDB:TERG_08909"/>
<evidence type="ECO:0000313" key="2">
    <source>
        <dbReference type="EMBL" id="OAL67962.1"/>
    </source>
</evidence>
<gene>
    <name evidence="2" type="ORF">A7C99_1095</name>
</gene>
<organism evidence="2 3">
    <name type="scientific">Trichophyton rubrum</name>
    <name type="common">Athlete's foot fungus</name>
    <name type="synonym">Epidermophyton rubrum</name>
    <dbReference type="NCBI Taxonomy" id="5551"/>
    <lineage>
        <taxon>Eukaryota</taxon>
        <taxon>Fungi</taxon>
        <taxon>Dikarya</taxon>
        <taxon>Ascomycota</taxon>
        <taxon>Pezizomycotina</taxon>
        <taxon>Eurotiomycetes</taxon>
        <taxon>Eurotiomycetidae</taxon>
        <taxon>Onygenales</taxon>
        <taxon>Arthrodermataceae</taxon>
        <taxon>Trichophyton</taxon>
    </lineage>
</organism>
<dbReference type="InterPro" id="IPR054416">
    <property type="entry name" value="GST_UstS-like_C"/>
</dbReference>
<dbReference type="CDD" id="cd03038">
    <property type="entry name" value="GST_N_etherase_LigE"/>
    <property type="match status" value="1"/>
</dbReference>
<reference evidence="2 3" key="1">
    <citation type="submission" date="2016-05" db="EMBL/GenBank/DDBJ databases">
        <title>Genome sequencing of Trichophyton rubrum CMCC(F)T1i isolated from hair.</title>
        <authorList>
            <person name="Zhan P."/>
            <person name="Tao Y."/>
            <person name="Liu W."/>
        </authorList>
    </citation>
    <scope>NUCLEOTIDE SEQUENCE [LARGE SCALE GENOMIC DNA]</scope>
    <source>
        <strain evidence="3">CMCC(F)T1i</strain>
    </source>
</reference>
<dbReference type="InterPro" id="IPR036282">
    <property type="entry name" value="Glutathione-S-Trfase_C_sf"/>
</dbReference>
<dbReference type="AlphaFoldDB" id="A0A178F654"/>
<dbReference type="InterPro" id="IPR004045">
    <property type="entry name" value="Glutathione_S-Trfase_N"/>
</dbReference>
<dbReference type="EMBL" id="LHPM01000009">
    <property type="protein sequence ID" value="OAL67962.1"/>
    <property type="molecule type" value="Genomic_DNA"/>
</dbReference>
<proteinExistence type="predicted"/>
<dbReference type="Pfam" id="PF13409">
    <property type="entry name" value="GST_N_2"/>
    <property type="match status" value="1"/>
</dbReference>
<dbReference type="InterPro" id="IPR036249">
    <property type="entry name" value="Thioredoxin-like_sf"/>
</dbReference>
<dbReference type="Pfam" id="PF22041">
    <property type="entry name" value="GST_C_7"/>
    <property type="match status" value="1"/>
</dbReference>
<dbReference type="SUPFAM" id="SSF47616">
    <property type="entry name" value="GST C-terminal domain-like"/>
    <property type="match status" value="1"/>
</dbReference>